<dbReference type="AlphaFoldDB" id="A0A5C3KPG8"/>
<accession>A0A5C3KPG8</accession>
<dbReference type="EMBL" id="ML210242">
    <property type="protein sequence ID" value="TFK22379.1"/>
    <property type="molecule type" value="Genomic_DNA"/>
</dbReference>
<evidence type="ECO:0000313" key="2">
    <source>
        <dbReference type="EMBL" id="TFK22379.1"/>
    </source>
</evidence>
<organism evidence="2 3">
    <name type="scientific">Coprinopsis marcescibilis</name>
    <name type="common">Agaric fungus</name>
    <name type="synonym">Psathyrella marcescibilis</name>
    <dbReference type="NCBI Taxonomy" id="230819"/>
    <lineage>
        <taxon>Eukaryota</taxon>
        <taxon>Fungi</taxon>
        <taxon>Dikarya</taxon>
        <taxon>Basidiomycota</taxon>
        <taxon>Agaricomycotina</taxon>
        <taxon>Agaricomycetes</taxon>
        <taxon>Agaricomycetidae</taxon>
        <taxon>Agaricales</taxon>
        <taxon>Agaricineae</taxon>
        <taxon>Psathyrellaceae</taxon>
        <taxon>Coprinopsis</taxon>
    </lineage>
</organism>
<name>A0A5C3KPG8_COPMA</name>
<keyword evidence="1" id="KW-0812">Transmembrane</keyword>
<gene>
    <name evidence="2" type="ORF">FA15DRAFT_521170</name>
</gene>
<keyword evidence="1" id="KW-0472">Membrane</keyword>
<reference evidence="2 3" key="1">
    <citation type="journal article" date="2019" name="Nat. Ecol. Evol.">
        <title>Megaphylogeny resolves global patterns of mushroom evolution.</title>
        <authorList>
            <person name="Varga T."/>
            <person name="Krizsan K."/>
            <person name="Foldi C."/>
            <person name="Dima B."/>
            <person name="Sanchez-Garcia M."/>
            <person name="Sanchez-Ramirez S."/>
            <person name="Szollosi G.J."/>
            <person name="Szarkandi J.G."/>
            <person name="Papp V."/>
            <person name="Albert L."/>
            <person name="Andreopoulos W."/>
            <person name="Angelini C."/>
            <person name="Antonin V."/>
            <person name="Barry K.W."/>
            <person name="Bougher N.L."/>
            <person name="Buchanan P."/>
            <person name="Buyck B."/>
            <person name="Bense V."/>
            <person name="Catcheside P."/>
            <person name="Chovatia M."/>
            <person name="Cooper J."/>
            <person name="Damon W."/>
            <person name="Desjardin D."/>
            <person name="Finy P."/>
            <person name="Geml J."/>
            <person name="Haridas S."/>
            <person name="Hughes K."/>
            <person name="Justo A."/>
            <person name="Karasinski D."/>
            <person name="Kautmanova I."/>
            <person name="Kiss B."/>
            <person name="Kocsube S."/>
            <person name="Kotiranta H."/>
            <person name="LaButti K.M."/>
            <person name="Lechner B.E."/>
            <person name="Liimatainen K."/>
            <person name="Lipzen A."/>
            <person name="Lukacs Z."/>
            <person name="Mihaltcheva S."/>
            <person name="Morgado L.N."/>
            <person name="Niskanen T."/>
            <person name="Noordeloos M.E."/>
            <person name="Ohm R.A."/>
            <person name="Ortiz-Santana B."/>
            <person name="Ovrebo C."/>
            <person name="Racz N."/>
            <person name="Riley R."/>
            <person name="Savchenko A."/>
            <person name="Shiryaev A."/>
            <person name="Soop K."/>
            <person name="Spirin V."/>
            <person name="Szebenyi C."/>
            <person name="Tomsovsky M."/>
            <person name="Tulloss R.E."/>
            <person name="Uehling J."/>
            <person name="Grigoriev I.V."/>
            <person name="Vagvolgyi C."/>
            <person name="Papp T."/>
            <person name="Martin F.M."/>
            <person name="Miettinen O."/>
            <person name="Hibbett D.S."/>
            <person name="Nagy L.G."/>
        </authorList>
    </citation>
    <scope>NUCLEOTIDE SEQUENCE [LARGE SCALE GENOMIC DNA]</scope>
    <source>
        <strain evidence="2 3">CBS 121175</strain>
    </source>
</reference>
<sequence>MRIRVRPCVGLDSSGVFQGFPYSHQPTGTVYHFFKFQLSFTHLFKQPLSFICPFVPLCPLLLSVILSRTAFLLFFKCLTHVGCNRAMRQMWFTCLVARGFPQRQGLMSIRLRRISGHFGGYPLSVQELALHSSYSSRYNAT</sequence>
<evidence type="ECO:0000256" key="1">
    <source>
        <dbReference type="SAM" id="Phobius"/>
    </source>
</evidence>
<feature type="transmembrane region" description="Helical" evidence="1">
    <location>
        <begin position="48"/>
        <end position="75"/>
    </location>
</feature>
<keyword evidence="1" id="KW-1133">Transmembrane helix</keyword>
<dbReference type="Proteomes" id="UP000307440">
    <property type="component" value="Unassembled WGS sequence"/>
</dbReference>
<proteinExistence type="predicted"/>
<keyword evidence="3" id="KW-1185">Reference proteome</keyword>
<evidence type="ECO:0000313" key="3">
    <source>
        <dbReference type="Proteomes" id="UP000307440"/>
    </source>
</evidence>
<protein>
    <submittedName>
        <fullName evidence="2">Uncharacterized protein</fullName>
    </submittedName>
</protein>